<sequence length="158" mass="16894">MIAAWATVWCVIPSSVWRSAAGFGAGLGMSDEWRELQRIPGTGTVYVLTLSVLSIAFASLTLGLVYPWGERIPPRVPLAGGRDLPTWLVAGLAMAGVVPLAVIVWLSIVNWDVLIGAAGRPTTGWTTLATACYLPATLWPILVTAVTFAYVRRRTAAE</sequence>
<protein>
    <submittedName>
        <fullName evidence="2">Uncharacterized protein</fullName>
    </submittedName>
</protein>
<reference evidence="2 3" key="1">
    <citation type="submission" date="2018-03" db="EMBL/GenBank/DDBJ databases">
        <title>Genomic Encyclopedia of Archaeal and Bacterial Type Strains, Phase II (KMG-II): from individual species to whole genera.</title>
        <authorList>
            <person name="Goeker M."/>
        </authorList>
    </citation>
    <scope>NUCLEOTIDE SEQUENCE [LARGE SCALE GENOMIC DNA]</scope>
    <source>
        <strain evidence="2 3">DSM 43146</strain>
    </source>
</reference>
<keyword evidence="1" id="KW-0472">Membrane</keyword>
<dbReference type="AlphaFoldDB" id="A0A2T0K6X4"/>
<feature type="transmembrane region" description="Helical" evidence="1">
    <location>
        <begin position="45"/>
        <end position="66"/>
    </location>
</feature>
<dbReference type="Proteomes" id="UP000239415">
    <property type="component" value="Unassembled WGS sequence"/>
</dbReference>
<keyword evidence="3" id="KW-1185">Reference proteome</keyword>
<evidence type="ECO:0000313" key="2">
    <source>
        <dbReference type="EMBL" id="PRX18761.1"/>
    </source>
</evidence>
<organism evidence="2 3">
    <name type="scientific">Actinoplanes italicus</name>
    <dbReference type="NCBI Taxonomy" id="113567"/>
    <lineage>
        <taxon>Bacteria</taxon>
        <taxon>Bacillati</taxon>
        <taxon>Actinomycetota</taxon>
        <taxon>Actinomycetes</taxon>
        <taxon>Micromonosporales</taxon>
        <taxon>Micromonosporaceae</taxon>
        <taxon>Actinoplanes</taxon>
    </lineage>
</organism>
<accession>A0A2T0K6X4</accession>
<feature type="transmembrane region" description="Helical" evidence="1">
    <location>
        <begin position="128"/>
        <end position="151"/>
    </location>
</feature>
<gene>
    <name evidence="2" type="ORF">CLV67_112236</name>
</gene>
<name>A0A2T0K6X4_9ACTN</name>
<evidence type="ECO:0000256" key="1">
    <source>
        <dbReference type="SAM" id="Phobius"/>
    </source>
</evidence>
<dbReference type="EMBL" id="PVMZ01000012">
    <property type="protein sequence ID" value="PRX18761.1"/>
    <property type="molecule type" value="Genomic_DNA"/>
</dbReference>
<keyword evidence="1" id="KW-1133">Transmembrane helix</keyword>
<evidence type="ECO:0000313" key="3">
    <source>
        <dbReference type="Proteomes" id="UP000239415"/>
    </source>
</evidence>
<keyword evidence="1" id="KW-0812">Transmembrane</keyword>
<proteinExistence type="predicted"/>
<comment type="caution">
    <text evidence="2">The sequence shown here is derived from an EMBL/GenBank/DDBJ whole genome shotgun (WGS) entry which is preliminary data.</text>
</comment>
<feature type="transmembrane region" description="Helical" evidence="1">
    <location>
        <begin position="87"/>
        <end position="108"/>
    </location>
</feature>